<accession>A0A9D1YNE3</accession>
<evidence type="ECO:0000313" key="9">
    <source>
        <dbReference type="EMBL" id="HIY60030.1"/>
    </source>
</evidence>
<dbReference type="InterPro" id="IPR010918">
    <property type="entry name" value="PurM-like_C_dom"/>
</dbReference>
<dbReference type="NCBIfam" id="TIGR01857">
    <property type="entry name" value="FGAM-synthase"/>
    <property type="match status" value="1"/>
</dbReference>
<evidence type="ECO:0000256" key="1">
    <source>
        <dbReference type="ARBA" id="ARBA00022598"/>
    </source>
</evidence>
<proteinExistence type="predicted"/>
<dbReference type="AlphaFoldDB" id="A0A9D1YNE3"/>
<dbReference type="Pfam" id="PF02769">
    <property type="entry name" value="AIRS_C"/>
    <property type="match status" value="1"/>
</dbReference>
<keyword evidence="1 9" id="KW-0436">Ligase</keyword>
<dbReference type="GO" id="GO:0046872">
    <property type="term" value="F:metal ion binding"/>
    <property type="evidence" value="ECO:0007669"/>
    <property type="project" value="UniProtKB-KW"/>
</dbReference>
<dbReference type="InterPro" id="IPR029062">
    <property type="entry name" value="Class_I_gatase-like"/>
</dbReference>
<dbReference type="SUPFAM" id="SSF52317">
    <property type="entry name" value="Class I glutamine amidotransferase-like"/>
    <property type="match status" value="1"/>
</dbReference>
<evidence type="ECO:0000256" key="6">
    <source>
        <dbReference type="ARBA" id="ARBA00022842"/>
    </source>
</evidence>
<dbReference type="Pfam" id="PF18072">
    <property type="entry name" value="FGAR-AT_linker"/>
    <property type="match status" value="1"/>
</dbReference>
<dbReference type="Gene3D" id="3.90.650.10">
    <property type="entry name" value="PurM-like C-terminal domain"/>
    <property type="match status" value="2"/>
</dbReference>
<feature type="domain" description="Phosphoribosylformylglycinamidine synthase linker" evidence="8">
    <location>
        <begin position="181"/>
        <end position="229"/>
    </location>
</feature>
<dbReference type="EMBL" id="DXDD01000065">
    <property type="protein sequence ID" value="HIY60030.1"/>
    <property type="molecule type" value="Genomic_DNA"/>
</dbReference>
<dbReference type="PANTHER" id="PTHR10099:SF1">
    <property type="entry name" value="PHOSPHORIBOSYLFORMYLGLYCINAMIDINE SYNTHASE"/>
    <property type="match status" value="1"/>
</dbReference>
<evidence type="ECO:0000256" key="4">
    <source>
        <dbReference type="ARBA" id="ARBA00022755"/>
    </source>
</evidence>
<sequence>MGNVRRIYVEKKAPFAVKAKELKGDLKNYLNLKTIEDVRIFIRYDVERISDEVFERACRTVFSEPPVDELYREEIAIPENGRVFSVEYLPGQFDQRADSAVQCVKFLNEEEDPIIRTATTYLITGSLTDEEFAQIKAYCINPVDSRETGMVKPDTLETVYEEPADVKVLVGFAHLPEAELKALYDSLGLAMTFRDFAHIQNYFAGEEHRDPTMTEIRVLDTYWSDHCRHTTFSTELKNVAFEDGYYSEPIKKAYQSYLDTREELFAGRKDKFVCLMDLALAGMRKLKKEGKLADMEESEEINACSVIVPVEMDYGNGPETEEWLVFFKNETHNHPTEIEPFGGAATCLGGAIRDPLSGRGYVYQAMRVTGAADPTVPVAETLKGKLPQKKLVRGAANGYSSYGNQIGLATGYVKEIYHPDYVAKRMEIGAVMGAAPRKNVVRASSDPGDIIILLGGRTGRDGCGGATGSSKVHTEASIETCGAEVQKGNAPTERKIQRLFRRAEVSRLIKKCNDFGAGGVSVAIGELADGLRVDLDKVPKKYAGLDGTELAISESQERMAVVVDPKDVDAFLTYAAEENLEAVSVAEVTEEPRLVLSWRGKEIVNLSRAFLNTNGAHQETDVYVEVPAEGTSYFDKWAVPAAGEAVEAGDAKKAWLTLLSDLNVCSQKGLVEMFDSSIGAGSVLMPYGGKYQLTETQVMAAKLPVLEGKTDTVTLMSYGFDPYLSSWSPYHGAVYAVTESIARIVAAGGDHTKIRFTFQEYFRRMTEEAKRWSQPFAALLGAFDAQLGYGLPSIGGKDSMSGTFNDIDVPPTLVSFAVDVEKGQHVITPELKKAGNKLVRFCLERDDYDLPVYEAAQKLYGRITALIREGAIVSAYALDGTGAAAALAKMAFGNQLGVAFAEDVRLSDLFENAMGDIAAEVPADRLDGLGIAYELLGTVTEAPAFVFGGTEISLDEMLSAWKGTLEKVFPSTAEQSSDPVASPVYHAKDIYVCKNKVARPTVFIPVFPGTNCEYDSAKAFERAGADVVTKVFCNLTASDIRESVDEFEKAIGRAQIIMFPGGFSAGDEPDGSAKFFATAFQNEKIREAVTKLVEERDGLCLGICNGFQALIKLGLVPFGKIVGQTEDSPTLTFNTINRHISRMVYTKVVTDKSPWLAGTRPGAVYCTPASHGEGRFVANEEWLKKLFENGQVATQYCDPEGNVSMDGEWNVNGSYAAIEGITSPDGRILGKMAHVERRGDGVAVNIYGEQDLKIFESGVRYFK</sequence>
<reference evidence="9" key="1">
    <citation type="journal article" date="2021" name="PeerJ">
        <title>Extensive microbial diversity within the chicken gut microbiome revealed by metagenomics and culture.</title>
        <authorList>
            <person name="Gilroy R."/>
            <person name="Ravi A."/>
            <person name="Getino M."/>
            <person name="Pursley I."/>
            <person name="Horton D.L."/>
            <person name="Alikhan N.F."/>
            <person name="Baker D."/>
            <person name="Gharbi K."/>
            <person name="Hall N."/>
            <person name="Watson M."/>
            <person name="Adriaenssens E.M."/>
            <person name="Foster-Nyarko E."/>
            <person name="Jarju S."/>
            <person name="Secka A."/>
            <person name="Antonio M."/>
            <person name="Oren A."/>
            <person name="Chaudhuri R.R."/>
            <person name="La Ragione R."/>
            <person name="Hildebrand F."/>
            <person name="Pallen M.J."/>
        </authorList>
    </citation>
    <scope>NUCLEOTIDE SEQUENCE</scope>
    <source>
        <strain evidence="9">ChiSxjej3B15-24422</strain>
    </source>
</reference>
<name>A0A9D1YNE3_9FIRM</name>
<dbReference type="EC" id="6.3.5.3" evidence="9"/>
<protein>
    <submittedName>
        <fullName evidence="9">Phosphoribosylformylglycinamidine synthase</fullName>
        <ecNumber evidence="9">6.3.5.3</ecNumber>
    </submittedName>
</protein>
<keyword evidence="4" id="KW-0658">Purine biosynthesis</keyword>
<dbReference type="GO" id="GO:0004642">
    <property type="term" value="F:phosphoribosylformylglycinamidine synthase activity"/>
    <property type="evidence" value="ECO:0007669"/>
    <property type="project" value="UniProtKB-EC"/>
</dbReference>
<dbReference type="Pfam" id="PF13507">
    <property type="entry name" value="GATase_5"/>
    <property type="match status" value="1"/>
</dbReference>
<dbReference type="Gene3D" id="3.30.1330.10">
    <property type="entry name" value="PurM-like, N-terminal domain"/>
    <property type="match status" value="2"/>
</dbReference>
<dbReference type="InterPro" id="IPR036676">
    <property type="entry name" value="PurM-like_C_sf"/>
</dbReference>
<dbReference type="Proteomes" id="UP000824007">
    <property type="component" value="Unassembled WGS sequence"/>
</dbReference>
<evidence type="ECO:0000256" key="5">
    <source>
        <dbReference type="ARBA" id="ARBA00022840"/>
    </source>
</evidence>
<evidence type="ECO:0000256" key="3">
    <source>
        <dbReference type="ARBA" id="ARBA00022741"/>
    </source>
</evidence>
<dbReference type="InterPro" id="IPR041609">
    <property type="entry name" value="PurL_linker"/>
</dbReference>
<dbReference type="Gene3D" id="3.40.50.880">
    <property type="match status" value="1"/>
</dbReference>
<evidence type="ECO:0000259" key="8">
    <source>
        <dbReference type="Pfam" id="PF18072"/>
    </source>
</evidence>
<dbReference type="SUPFAM" id="SSF56042">
    <property type="entry name" value="PurM C-terminal domain-like"/>
    <property type="match status" value="2"/>
</dbReference>
<keyword evidence="2" id="KW-0479">Metal-binding</keyword>
<organism evidence="9 10">
    <name type="scientific">Candidatus Eisenbergiella pullistercoris</name>
    <dbReference type="NCBI Taxonomy" id="2838555"/>
    <lineage>
        <taxon>Bacteria</taxon>
        <taxon>Bacillati</taxon>
        <taxon>Bacillota</taxon>
        <taxon>Clostridia</taxon>
        <taxon>Lachnospirales</taxon>
        <taxon>Lachnospiraceae</taxon>
        <taxon>Eisenbergiella</taxon>
    </lineage>
</organism>
<dbReference type="GO" id="GO:0005737">
    <property type="term" value="C:cytoplasm"/>
    <property type="evidence" value="ECO:0007669"/>
    <property type="project" value="TreeGrafter"/>
</dbReference>
<dbReference type="CDD" id="cd02204">
    <property type="entry name" value="PurL_repeat2"/>
    <property type="match status" value="1"/>
</dbReference>
<dbReference type="CDD" id="cd02203">
    <property type="entry name" value="PurL_repeat1"/>
    <property type="match status" value="1"/>
</dbReference>
<evidence type="ECO:0000256" key="2">
    <source>
        <dbReference type="ARBA" id="ARBA00022723"/>
    </source>
</evidence>
<feature type="domain" description="PurM-like C-terminal" evidence="7">
    <location>
        <begin position="447"/>
        <end position="598"/>
    </location>
</feature>
<dbReference type="GO" id="GO:0006164">
    <property type="term" value="P:purine nucleotide biosynthetic process"/>
    <property type="evidence" value="ECO:0007669"/>
    <property type="project" value="UniProtKB-KW"/>
</dbReference>
<keyword evidence="5" id="KW-0067">ATP-binding</keyword>
<dbReference type="GO" id="GO:0005524">
    <property type="term" value="F:ATP binding"/>
    <property type="evidence" value="ECO:0007669"/>
    <property type="project" value="UniProtKB-KW"/>
</dbReference>
<dbReference type="FunFam" id="3.30.1330.10:FF:000013">
    <property type="entry name" value="Phosphoribosylformylglycinamidine synthase"/>
    <property type="match status" value="1"/>
</dbReference>
<evidence type="ECO:0000259" key="7">
    <source>
        <dbReference type="Pfam" id="PF02769"/>
    </source>
</evidence>
<evidence type="ECO:0000313" key="10">
    <source>
        <dbReference type="Proteomes" id="UP000824007"/>
    </source>
</evidence>
<keyword evidence="3" id="KW-0547">Nucleotide-binding</keyword>
<keyword evidence="6" id="KW-0460">Magnesium</keyword>
<reference evidence="9" key="2">
    <citation type="submission" date="2021-04" db="EMBL/GenBank/DDBJ databases">
        <authorList>
            <person name="Gilroy R."/>
        </authorList>
    </citation>
    <scope>NUCLEOTIDE SEQUENCE</scope>
    <source>
        <strain evidence="9">ChiSxjej3B15-24422</strain>
    </source>
</reference>
<gene>
    <name evidence="9" type="ORF">H9831_05025</name>
</gene>
<dbReference type="SMART" id="SM01211">
    <property type="entry name" value="GATase_5"/>
    <property type="match status" value="1"/>
</dbReference>
<comment type="caution">
    <text evidence="9">The sequence shown here is derived from an EMBL/GenBank/DDBJ whole genome shotgun (WGS) entry which is preliminary data.</text>
</comment>
<dbReference type="PANTHER" id="PTHR10099">
    <property type="entry name" value="PHOSPHORIBOSYLFORMYLGLYCINAMIDINE SYNTHASE"/>
    <property type="match status" value="1"/>
</dbReference>
<dbReference type="SUPFAM" id="SSF55326">
    <property type="entry name" value="PurM N-terminal domain-like"/>
    <property type="match status" value="2"/>
</dbReference>
<dbReference type="InterPro" id="IPR010141">
    <property type="entry name" value="FGAM_synthase"/>
</dbReference>
<dbReference type="InterPro" id="IPR036921">
    <property type="entry name" value="PurM-like_N_sf"/>
</dbReference>